<dbReference type="SUPFAM" id="SSF56112">
    <property type="entry name" value="Protein kinase-like (PK-like)"/>
    <property type="match status" value="1"/>
</dbReference>
<keyword evidence="6" id="KW-0067">ATP-binding</keyword>
<comment type="caution">
    <text evidence="9">The sequence shown here is derived from an EMBL/GenBank/DDBJ whole genome shotgun (WGS) entry which is preliminary data.</text>
</comment>
<keyword evidence="3 9" id="KW-0808">Transferase</keyword>
<dbReference type="InterPro" id="IPR008271">
    <property type="entry name" value="Ser/Thr_kinase_AS"/>
</dbReference>
<evidence type="ECO:0000259" key="8">
    <source>
        <dbReference type="PROSITE" id="PS50011"/>
    </source>
</evidence>
<feature type="region of interest" description="Disordered" evidence="7">
    <location>
        <begin position="265"/>
        <end position="285"/>
    </location>
</feature>
<dbReference type="EC" id="2.7.11.1" evidence="1"/>
<evidence type="ECO:0000256" key="3">
    <source>
        <dbReference type="ARBA" id="ARBA00022679"/>
    </source>
</evidence>
<evidence type="ECO:0000313" key="10">
    <source>
        <dbReference type="Proteomes" id="UP001344658"/>
    </source>
</evidence>
<dbReference type="PANTHER" id="PTHR43289">
    <property type="entry name" value="MITOGEN-ACTIVATED PROTEIN KINASE KINASE KINASE 20-RELATED"/>
    <property type="match status" value="1"/>
</dbReference>
<name>A0ABU7P9U9_9ACTN</name>
<dbReference type="GO" id="GO:0004674">
    <property type="term" value="F:protein serine/threonine kinase activity"/>
    <property type="evidence" value="ECO:0007669"/>
    <property type="project" value="UniProtKB-EC"/>
</dbReference>
<dbReference type="Gene3D" id="1.10.510.10">
    <property type="entry name" value="Transferase(Phosphotransferase) domain 1"/>
    <property type="match status" value="1"/>
</dbReference>
<evidence type="ECO:0000256" key="6">
    <source>
        <dbReference type="ARBA" id="ARBA00022840"/>
    </source>
</evidence>
<feature type="domain" description="Protein kinase" evidence="8">
    <location>
        <begin position="9"/>
        <end position="260"/>
    </location>
</feature>
<dbReference type="PANTHER" id="PTHR43289:SF6">
    <property type="entry name" value="SERINE_THREONINE-PROTEIN KINASE NEKL-3"/>
    <property type="match status" value="1"/>
</dbReference>
<keyword evidence="5 9" id="KW-0418">Kinase</keyword>
<dbReference type="InterPro" id="IPR000719">
    <property type="entry name" value="Prot_kinase_dom"/>
</dbReference>
<keyword evidence="2" id="KW-0723">Serine/threonine-protein kinase</keyword>
<feature type="compositionally biased region" description="Basic residues" evidence="7">
    <location>
        <begin position="402"/>
        <end position="411"/>
    </location>
</feature>
<evidence type="ECO:0000256" key="4">
    <source>
        <dbReference type="ARBA" id="ARBA00022741"/>
    </source>
</evidence>
<evidence type="ECO:0000256" key="7">
    <source>
        <dbReference type="SAM" id="MobiDB-lite"/>
    </source>
</evidence>
<dbReference type="InterPro" id="IPR011009">
    <property type="entry name" value="Kinase-like_dom_sf"/>
</dbReference>
<feature type="compositionally biased region" description="Low complexity" evidence="7">
    <location>
        <begin position="269"/>
        <end position="283"/>
    </location>
</feature>
<dbReference type="Pfam" id="PF00069">
    <property type="entry name" value="Pkinase"/>
    <property type="match status" value="1"/>
</dbReference>
<feature type="compositionally biased region" description="Low complexity" evidence="7">
    <location>
        <begin position="336"/>
        <end position="351"/>
    </location>
</feature>
<accession>A0ABU7P9U9</accession>
<proteinExistence type="predicted"/>
<dbReference type="RefSeq" id="WP_330794526.1">
    <property type="nucleotide sequence ID" value="NZ_JAZEWV010000007.1"/>
</dbReference>
<evidence type="ECO:0000256" key="2">
    <source>
        <dbReference type="ARBA" id="ARBA00022527"/>
    </source>
</evidence>
<feature type="region of interest" description="Disordered" evidence="7">
    <location>
        <begin position="323"/>
        <end position="411"/>
    </location>
</feature>
<dbReference type="CDD" id="cd14014">
    <property type="entry name" value="STKc_PknB_like"/>
    <property type="match status" value="1"/>
</dbReference>
<sequence>MTDLFMGRYRLGPVIGRGAAASVHRALDERLMREVAVKVFRQDADPDLVRRFEVEARLLAQLRHPGLVEIFDFGHTAQGPYLVLELLTGPTLRDLLRSGPRPLAETLRTGLDLAQTLAYVHGQGVVHRDVKPANILLDQHGRPRLADFGISRVVDTAGSTRTGMVMGTAAYLAPEQVRGQGAGPAADVYALGLVLIESLTAERAYSGPPAEAAVARLRCPPRVPAGLPRSLARTLHQMTCDDPEKRISAADCAIALRTTLGSTDTPLEATAAAPGPADGQDAGRTAQDVHLRAAGRHRYRPAAAVAAALAGTGLVWSLVAAGSAGHPQLSPPTPAPSSSAPSRAAPRSTTAEPSASTAVSAHPTGPGAATTGAPATTRMPAGGPAPASGKAEVAKGRDKNAGHGHGKGHGK</sequence>
<dbReference type="Gene3D" id="3.30.200.20">
    <property type="entry name" value="Phosphorylase Kinase, domain 1"/>
    <property type="match status" value="1"/>
</dbReference>
<evidence type="ECO:0000256" key="5">
    <source>
        <dbReference type="ARBA" id="ARBA00022777"/>
    </source>
</evidence>
<feature type="compositionally biased region" description="Basic and acidic residues" evidence="7">
    <location>
        <begin position="392"/>
        <end position="401"/>
    </location>
</feature>
<dbReference type="SMART" id="SM00220">
    <property type="entry name" value="S_TKc"/>
    <property type="match status" value="1"/>
</dbReference>
<evidence type="ECO:0000256" key="1">
    <source>
        <dbReference type="ARBA" id="ARBA00012513"/>
    </source>
</evidence>
<keyword evidence="4" id="KW-0547">Nucleotide-binding</keyword>
<dbReference type="PROSITE" id="PS00108">
    <property type="entry name" value="PROTEIN_KINASE_ST"/>
    <property type="match status" value="1"/>
</dbReference>
<evidence type="ECO:0000313" key="9">
    <source>
        <dbReference type="EMBL" id="MEE4542595.1"/>
    </source>
</evidence>
<organism evidence="9 10">
    <name type="scientific">Actinacidiphila polyblastidii</name>
    <dbReference type="NCBI Taxonomy" id="3110430"/>
    <lineage>
        <taxon>Bacteria</taxon>
        <taxon>Bacillati</taxon>
        <taxon>Actinomycetota</taxon>
        <taxon>Actinomycetes</taxon>
        <taxon>Kitasatosporales</taxon>
        <taxon>Streptomycetaceae</taxon>
        <taxon>Actinacidiphila</taxon>
    </lineage>
</organism>
<reference evidence="9 10" key="1">
    <citation type="submission" date="2023-12" db="EMBL/GenBank/DDBJ databases">
        <title>Streptomyces sp. V4-01.</title>
        <authorList>
            <person name="Somphong A."/>
            <person name="Phongsopitanun W."/>
        </authorList>
    </citation>
    <scope>NUCLEOTIDE SEQUENCE [LARGE SCALE GENOMIC DNA]</scope>
    <source>
        <strain evidence="9 10">V4-01</strain>
    </source>
</reference>
<dbReference type="PROSITE" id="PS50011">
    <property type="entry name" value="PROTEIN_KINASE_DOM"/>
    <property type="match status" value="1"/>
</dbReference>
<dbReference type="Proteomes" id="UP001344658">
    <property type="component" value="Unassembled WGS sequence"/>
</dbReference>
<dbReference type="EMBL" id="JAZEWV010000007">
    <property type="protein sequence ID" value="MEE4542595.1"/>
    <property type="molecule type" value="Genomic_DNA"/>
</dbReference>
<protein>
    <recommendedName>
        <fullName evidence="1">non-specific serine/threonine protein kinase</fullName>
        <ecNumber evidence="1">2.7.11.1</ecNumber>
    </recommendedName>
</protein>
<gene>
    <name evidence="9" type="ORF">V2S66_11535</name>
</gene>
<keyword evidence="10" id="KW-1185">Reference proteome</keyword>
<feature type="compositionally biased region" description="Low complexity" evidence="7">
    <location>
        <begin position="363"/>
        <end position="389"/>
    </location>
</feature>